<proteinExistence type="inferred from homology"/>
<dbReference type="Proteomes" id="UP000527616">
    <property type="component" value="Unassembled WGS sequence"/>
</dbReference>
<dbReference type="RefSeq" id="WP_179445266.1">
    <property type="nucleotide sequence ID" value="NZ_JACBZS010000001.1"/>
</dbReference>
<dbReference type="GO" id="GO:0015920">
    <property type="term" value="P:lipopolysaccharide transport"/>
    <property type="evidence" value="ECO:0007669"/>
    <property type="project" value="TreeGrafter"/>
</dbReference>
<keyword evidence="3" id="KW-0813">Transport</keyword>
<feature type="transmembrane region" description="Helical" evidence="5">
    <location>
        <begin position="99"/>
        <end position="118"/>
    </location>
</feature>
<evidence type="ECO:0000256" key="5">
    <source>
        <dbReference type="SAM" id="Phobius"/>
    </source>
</evidence>
<dbReference type="AlphaFoldDB" id="A0A7Z0D9H1"/>
<comment type="caution">
    <text evidence="7">The sequence shown here is derived from an EMBL/GenBank/DDBJ whole genome shotgun (WGS) entry which is preliminary data.</text>
</comment>
<dbReference type="PANTHER" id="PTHR30413">
    <property type="entry name" value="INNER MEMBRANE TRANSPORT PERMEASE"/>
    <property type="match status" value="1"/>
</dbReference>
<evidence type="ECO:0000313" key="8">
    <source>
        <dbReference type="Proteomes" id="UP000527616"/>
    </source>
</evidence>
<evidence type="ECO:0000256" key="4">
    <source>
        <dbReference type="ARBA" id="ARBA00022519"/>
    </source>
</evidence>
<dbReference type="PANTHER" id="PTHR30413:SF8">
    <property type="entry name" value="TRANSPORT PERMEASE PROTEIN"/>
    <property type="match status" value="1"/>
</dbReference>
<evidence type="ECO:0000256" key="1">
    <source>
        <dbReference type="ARBA" id="ARBA00004429"/>
    </source>
</evidence>
<protein>
    <submittedName>
        <fullName evidence="7">Teichoic acid transport system permease protein</fullName>
    </submittedName>
</protein>
<gene>
    <name evidence="7" type="ORF">GGQ54_002004</name>
</gene>
<keyword evidence="5" id="KW-0472">Membrane</keyword>
<keyword evidence="5" id="KW-1133">Transmembrane helix</keyword>
<keyword evidence="4" id="KW-0997">Cell inner membrane</keyword>
<feature type="transmembrane region" description="Helical" evidence="5">
    <location>
        <begin position="269"/>
        <end position="288"/>
    </location>
</feature>
<reference evidence="7 8" key="1">
    <citation type="submission" date="2020-07" db="EMBL/GenBank/DDBJ databases">
        <title>Sequencing the genomes of 1000 actinobacteria strains.</title>
        <authorList>
            <person name="Klenk H.-P."/>
        </authorList>
    </citation>
    <scope>NUCLEOTIDE SEQUENCE [LARGE SCALE GENOMIC DNA]</scope>
    <source>
        <strain evidence="7 8">DSM 103164</strain>
    </source>
</reference>
<evidence type="ECO:0000256" key="3">
    <source>
        <dbReference type="ARBA" id="ARBA00022448"/>
    </source>
</evidence>
<comment type="similarity">
    <text evidence="2">Belongs to the ABC-2 integral membrane protein family.</text>
</comment>
<organism evidence="7 8">
    <name type="scientific">Naumannella cuiyingiana</name>
    <dbReference type="NCBI Taxonomy" id="1347891"/>
    <lineage>
        <taxon>Bacteria</taxon>
        <taxon>Bacillati</taxon>
        <taxon>Actinomycetota</taxon>
        <taxon>Actinomycetes</taxon>
        <taxon>Propionibacteriales</taxon>
        <taxon>Propionibacteriaceae</taxon>
        <taxon>Naumannella</taxon>
    </lineage>
</organism>
<feature type="transmembrane region" description="Helical" evidence="5">
    <location>
        <begin position="69"/>
        <end position="93"/>
    </location>
</feature>
<name>A0A7Z0D9H1_9ACTN</name>
<dbReference type="EMBL" id="JACBZS010000001">
    <property type="protein sequence ID" value="NYI71444.1"/>
    <property type="molecule type" value="Genomic_DNA"/>
</dbReference>
<keyword evidence="8" id="KW-1185">Reference proteome</keyword>
<keyword evidence="4" id="KW-1003">Cell membrane</keyword>
<feature type="transmembrane region" description="Helical" evidence="5">
    <location>
        <begin position="211"/>
        <end position="228"/>
    </location>
</feature>
<dbReference type="GO" id="GO:0005886">
    <property type="term" value="C:plasma membrane"/>
    <property type="evidence" value="ECO:0007669"/>
    <property type="project" value="UniProtKB-SubCell"/>
</dbReference>
<dbReference type="PROSITE" id="PS51012">
    <property type="entry name" value="ABC_TM2"/>
    <property type="match status" value="1"/>
</dbReference>
<sequence length="297" mass="33033">MPEADIVRPDLATDPPRRSAGAAPILLPVGGRPPLGVYIAQLIQRWPFALAQARAQTITANGRMLLGNLWLILQPLLDALMYYLIFQVILGVSRGIPNYVGYLLIGVFMFGYTGRAMNQSAGIVSSNKGLIRAFAFPRAALLIGLAARNLFSTIPTLIVLLVILILKPPQAYPTPLWLLFPAVIAIQTVFNLGLSFIVARITDAIPDLRKIIGFVTRLWLFVSCVMFGPERVLRLPYGEIILNINPAFQVLDISRKLLIYDTMPEPRSWIILAAWSVVLFLIGFVYFWRGEVNYGRA</sequence>
<keyword evidence="5" id="KW-0812">Transmembrane</keyword>
<feature type="transmembrane region" description="Helical" evidence="5">
    <location>
        <begin position="139"/>
        <end position="166"/>
    </location>
</feature>
<evidence type="ECO:0000256" key="2">
    <source>
        <dbReference type="ARBA" id="ARBA00007783"/>
    </source>
</evidence>
<dbReference type="InterPro" id="IPR047817">
    <property type="entry name" value="ABC2_TM_bact-type"/>
</dbReference>
<accession>A0A7Z0D9H1</accession>
<feature type="transmembrane region" description="Helical" evidence="5">
    <location>
        <begin position="178"/>
        <end position="199"/>
    </location>
</feature>
<feature type="domain" description="ABC transmembrane type-2" evidence="6">
    <location>
        <begin position="66"/>
        <end position="290"/>
    </location>
</feature>
<evidence type="ECO:0000259" key="6">
    <source>
        <dbReference type="PROSITE" id="PS51012"/>
    </source>
</evidence>
<evidence type="ECO:0000313" key="7">
    <source>
        <dbReference type="EMBL" id="NYI71444.1"/>
    </source>
</evidence>
<comment type="subcellular location">
    <subcellularLocation>
        <location evidence="1">Cell inner membrane</location>
        <topology evidence="1">Multi-pass membrane protein</topology>
    </subcellularLocation>
</comment>